<dbReference type="PANTHER" id="PTHR40254:SF1">
    <property type="entry name" value="BLR0577 PROTEIN"/>
    <property type="match status" value="1"/>
</dbReference>
<dbReference type="EMBL" id="AZFF01000017">
    <property type="protein sequence ID" value="KRL53616.1"/>
    <property type="molecule type" value="Genomic_DNA"/>
</dbReference>
<sequence>MDIDLIGAGPRGLVAAERLIEWQRQTNQYDHLNLTFIDPYGIGGRVWPVGQPHELLMNTNPDYITLFTDDSVQMEGPIVTGPNLYEWAHKQAPAFLFSHQLPNRADLLTEAAALVHNGYASRSLFGAYQLWFYDYLQQRLPESVSLILRKEQVLSIRHIETTNRYLLKTAVDRFQTNAVIMALGHYEDALTDEQQSLLNFADENDLHYTTPTQPQEYDFTNLKAGENIILRGLGLSFFDAVTMLTQGRGGHFNQGQEGELTYQPSGIEPHIIAGSRRGFPLRAKGRNEKGYGELDRPHFLTPDWFSHYQTTGSLIGSRFIEQFHHEAEYVYYQRLLALKYPQVDADEFLREFVAAKEPSAIVFRSPIVESDYLNWNQLLNPAEFVTNSDDPKTMANYLQTDVEEALLGTKTGPLTSALEMFRDLRDVVRKVVDNQLLRPEDYRNTFLGQFNNENSYLSVGPPETRIAELRALIQAGIVTLLGPSMMAEADSQTHQFATWSKAKPEDRYEASWLIEARLPAVSASHTLNPLIQNLIKEGLGRPERVTMEDGSTFEPGGVDVDMSRNELIDSNGQHRTGLYFWGVPTEGRHWFTTASPRPGVNDNLLRTADATVADLFHTFTGVQ</sequence>
<dbReference type="STRING" id="1114972.FD35_GL000981"/>
<proteinExistence type="predicted"/>
<dbReference type="Proteomes" id="UP000051999">
    <property type="component" value="Unassembled WGS sequence"/>
</dbReference>
<dbReference type="RefSeq" id="WP_017260763.1">
    <property type="nucleotide sequence ID" value="NZ_AUAW01000019.1"/>
</dbReference>
<evidence type="ECO:0000313" key="3">
    <source>
        <dbReference type="Proteomes" id="UP000051999"/>
    </source>
</evidence>
<dbReference type="AlphaFoldDB" id="A0A0R1R8Y1"/>
<dbReference type="InterPro" id="IPR052189">
    <property type="entry name" value="L-asp_N-monooxygenase_NS-form"/>
</dbReference>
<dbReference type="InterPro" id="IPR038732">
    <property type="entry name" value="HpyO/CreE_NAD-binding"/>
</dbReference>
<name>A0A0R1R8Y1_9LACO</name>
<accession>A0A0R1R8Y1</accession>
<comment type="caution">
    <text evidence="2">The sequence shown here is derived from an EMBL/GenBank/DDBJ whole genome shotgun (WGS) entry which is preliminary data.</text>
</comment>
<feature type="domain" description="FAD-dependent urate hydroxylase HpyO/Asp monooxygenase CreE-like FAD/NAD(P)-binding" evidence="1">
    <location>
        <begin position="5"/>
        <end position="185"/>
    </location>
</feature>
<dbReference type="PANTHER" id="PTHR40254">
    <property type="entry name" value="BLR0577 PROTEIN"/>
    <property type="match status" value="1"/>
</dbReference>
<evidence type="ECO:0000259" key="1">
    <source>
        <dbReference type="Pfam" id="PF13454"/>
    </source>
</evidence>
<dbReference type="InterPro" id="IPR036188">
    <property type="entry name" value="FAD/NAD-bd_sf"/>
</dbReference>
<dbReference type="Pfam" id="PF13454">
    <property type="entry name" value="NAD_binding_9"/>
    <property type="match status" value="1"/>
</dbReference>
<reference evidence="2 3" key="1">
    <citation type="journal article" date="2015" name="Genome Announc.">
        <title>Expanding the biotechnology potential of lactobacilli through comparative genomics of 213 strains and associated genera.</title>
        <authorList>
            <person name="Sun Z."/>
            <person name="Harris H.M."/>
            <person name="McCann A."/>
            <person name="Guo C."/>
            <person name="Argimon S."/>
            <person name="Zhang W."/>
            <person name="Yang X."/>
            <person name="Jeffery I.B."/>
            <person name="Cooney J.C."/>
            <person name="Kagawa T.F."/>
            <person name="Liu W."/>
            <person name="Song Y."/>
            <person name="Salvetti E."/>
            <person name="Wrobel A."/>
            <person name="Rasinkangas P."/>
            <person name="Parkhill J."/>
            <person name="Rea M.C."/>
            <person name="O'Sullivan O."/>
            <person name="Ritari J."/>
            <person name="Douillard F.P."/>
            <person name="Paul Ross R."/>
            <person name="Yang R."/>
            <person name="Briner A.E."/>
            <person name="Felis G.E."/>
            <person name="de Vos W.M."/>
            <person name="Barrangou R."/>
            <person name="Klaenhammer T.R."/>
            <person name="Caufield P.W."/>
            <person name="Cui Y."/>
            <person name="Zhang H."/>
            <person name="O'Toole P.W."/>
        </authorList>
    </citation>
    <scope>NUCLEOTIDE SEQUENCE [LARGE SCALE GENOMIC DNA]</scope>
    <source>
        <strain evidence="2 3">DSM 15814</strain>
    </source>
</reference>
<dbReference type="PATRIC" id="fig|1114972.6.peg.992"/>
<protein>
    <submittedName>
        <fullName evidence="2">FAD(NAD)-dependent oxidoreductase</fullName>
    </submittedName>
</protein>
<keyword evidence="3" id="KW-1185">Reference proteome</keyword>
<gene>
    <name evidence="2" type="ORF">FD35_GL000981</name>
</gene>
<dbReference type="eggNOG" id="COG4529">
    <property type="taxonomic scope" value="Bacteria"/>
</dbReference>
<evidence type="ECO:0000313" key="2">
    <source>
        <dbReference type="EMBL" id="KRL53616.1"/>
    </source>
</evidence>
<dbReference type="SUPFAM" id="SSF51905">
    <property type="entry name" value="FAD/NAD(P)-binding domain"/>
    <property type="match status" value="1"/>
</dbReference>
<dbReference type="OrthoDB" id="6309046at2"/>
<organism evidence="2 3">
    <name type="scientific">Furfurilactobacillus rossiae DSM 15814</name>
    <dbReference type="NCBI Taxonomy" id="1114972"/>
    <lineage>
        <taxon>Bacteria</taxon>
        <taxon>Bacillati</taxon>
        <taxon>Bacillota</taxon>
        <taxon>Bacilli</taxon>
        <taxon>Lactobacillales</taxon>
        <taxon>Lactobacillaceae</taxon>
        <taxon>Furfurilactobacillus</taxon>
    </lineage>
</organism>